<feature type="non-terminal residue" evidence="2">
    <location>
        <position position="313"/>
    </location>
</feature>
<dbReference type="Gene3D" id="3.30.200.20">
    <property type="entry name" value="Phosphorylase Kinase, domain 1"/>
    <property type="match status" value="1"/>
</dbReference>
<gene>
    <name evidence="2" type="ORF">METZ01_LOCUS196770</name>
</gene>
<proteinExistence type="predicted"/>
<dbReference type="Pfam" id="PF01636">
    <property type="entry name" value="APH"/>
    <property type="match status" value="1"/>
</dbReference>
<dbReference type="EMBL" id="UINC01041950">
    <property type="protein sequence ID" value="SVB43916.1"/>
    <property type="molecule type" value="Genomic_DNA"/>
</dbReference>
<dbReference type="AlphaFoldDB" id="A0A382DZI2"/>
<name>A0A382DZI2_9ZZZZ</name>
<accession>A0A382DZI2</accession>
<protein>
    <recommendedName>
        <fullName evidence="1">Aminoglycoside phosphotransferase domain-containing protein</fullName>
    </recommendedName>
</protein>
<dbReference type="Gene3D" id="3.90.1200.10">
    <property type="match status" value="1"/>
</dbReference>
<sequence length="313" mass="34240">MPGVKGLPFPWPVGAAVRLGLHASLRRFYRVVPSPETVAELRASTATSSSCDTPPASVVLVLYESDDAEAITRYANTARWFHEARVQVPQIFGVTKRALIVEDGGDLLLSEQAETQELTQRYVEAAQVILAIHAHGSEAKSPNPDWQLDAGRLRDELAFTEEYALRCWLNSDPSPGRDSAFERLAAATAKLPSRMCHRDYHSRNLLVREELMVVDFQDAMEGPLFYDLVSLLGDDYRDVPRTAMVAAIETFWVGARTSMPVSAVANVPDEPSLLPAGARQAFALTAAQRSLKALGTFGYQVSVAGCVEYAICA</sequence>
<dbReference type="InterPro" id="IPR002575">
    <property type="entry name" value="Aminoglycoside_PTrfase"/>
</dbReference>
<evidence type="ECO:0000259" key="1">
    <source>
        <dbReference type="Pfam" id="PF01636"/>
    </source>
</evidence>
<dbReference type="SUPFAM" id="SSF56112">
    <property type="entry name" value="Protein kinase-like (PK-like)"/>
    <property type="match status" value="1"/>
</dbReference>
<reference evidence="2" key="1">
    <citation type="submission" date="2018-05" db="EMBL/GenBank/DDBJ databases">
        <authorList>
            <person name="Lanie J.A."/>
            <person name="Ng W.-L."/>
            <person name="Kazmierczak K.M."/>
            <person name="Andrzejewski T.M."/>
            <person name="Davidsen T.M."/>
            <person name="Wayne K.J."/>
            <person name="Tettelin H."/>
            <person name="Glass J.I."/>
            <person name="Rusch D."/>
            <person name="Podicherti R."/>
            <person name="Tsui H.-C.T."/>
            <person name="Winkler M.E."/>
        </authorList>
    </citation>
    <scope>NUCLEOTIDE SEQUENCE</scope>
</reference>
<evidence type="ECO:0000313" key="2">
    <source>
        <dbReference type="EMBL" id="SVB43916.1"/>
    </source>
</evidence>
<feature type="domain" description="Aminoglycoside phosphotransferase" evidence="1">
    <location>
        <begin position="56"/>
        <end position="250"/>
    </location>
</feature>
<organism evidence="2">
    <name type="scientific">marine metagenome</name>
    <dbReference type="NCBI Taxonomy" id="408172"/>
    <lineage>
        <taxon>unclassified sequences</taxon>
        <taxon>metagenomes</taxon>
        <taxon>ecological metagenomes</taxon>
    </lineage>
</organism>
<dbReference type="InterPro" id="IPR011009">
    <property type="entry name" value="Kinase-like_dom_sf"/>
</dbReference>